<dbReference type="Gene3D" id="3.40.250.10">
    <property type="entry name" value="Rhodanese-like domain"/>
    <property type="match status" value="1"/>
</dbReference>
<evidence type="ECO:0000313" key="4">
    <source>
        <dbReference type="Proteomes" id="UP000025238"/>
    </source>
</evidence>
<dbReference type="AlphaFoldDB" id="A0A023WSY4"/>
<dbReference type="InterPro" id="IPR014710">
    <property type="entry name" value="RmlC-like_jellyroll"/>
</dbReference>
<evidence type="ECO:0000259" key="1">
    <source>
        <dbReference type="PROSITE" id="PS50042"/>
    </source>
</evidence>
<dbReference type="SMART" id="SM00100">
    <property type="entry name" value="cNMP"/>
    <property type="match status" value="1"/>
</dbReference>
<dbReference type="PROSITE" id="PS50206">
    <property type="entry name" value="RHODANESE_3"/>
    <property type="match status" value="1"/>
</dbReference>
<dbReference type="SUPFAM" id="SSF51206">
    <property type="entry name" value="cAMP-binding domain-like"/>
    <property type="match status" value="2"/>
</dbReference>
<dbReference type="CDD" id="cd00038">
    <property type="entry name" value="CAP_ED"/>
    <property type="match status" value="1"/>
</dbReference>
<name>A0A023WSY4_STUST</name>
<organism evidence="3 4">
    <name type="scientific">Stutzerimonas stutzeri</name>
    <name type="common">Pseudomonas stutzeri</name>
    <dbReference type="NCBI Taxonomy" id="316"/>
    <lineage>
        <taxon>Bacteria</taxon>
        <taxon>Pseudomonadati</taxon>
        <taxon>Pseudomonadota</taxon>
        <taxon>Gammaproteobacteria</taxon>
        <taxon>Pseudomonadales</taxon>
        <taxon>Pseudomonadaceae</taxon>
        <taxon>Stutzerimonas</taxon>
    </lineage>
</organism>
<evidence type="ECO:0000313" key="3">
    <source>
        <dbReference type="EMBL" id="AHY43337.1"/>
    </source>
</evidence>
<gene>
    <name evidence="3" type="ORF">UIB01_12940</name>
</gene>
<evidence type="ECO:0000259" key="2">
    <source>
        <dbReference type="PROSITE" id="PS50206"/>
    </source>
</evidence>
<dbReference type="InterPro" id="IPR000595">
    <property type="entry name" value="cNMP-bd_dom"/>
</dbReference>
<dbReference type="CDD" id="cd00158">
    <property type="entry name" value="RHOD"/>
    <property type="match status" value="1"/>
</dbReference>
<dbReference type="KEGG" id="pstu:UIB01_12940"/>
<dbReference type="PATRIC" id="fig|316.97.peg.2588"/>
<dbReference type="PANTHER" id="PTHR23011">
    <property type="entry name" value="CYCLIC NUCLEOTIDE-BINDING DOMAIN CONTAINING PROTEIN"/>
    <property type="match status" value="1"/>
</dbReference>
<protein>
    <submittedName>
        <fullName evidence="3">cAMP-binding protein</fullName>
    </submittedName>
</protein>
<dbReference type="PANTHER" id="PTHR23011:SF28">
    <property type="entry name" value="CYCLIC NUCLEOTIDE-BINDING DOMAIN CONTAINING PROTEIN"/>
    <property type="match status" value="1"/>
</dbReference>
<dbReference type="Proteomes" id="UP000025238">
    <property type="component" value="Chromosome"/>
</dbReference>
<dbReference type="Pfam" id="PF00581">
    <property type="entry name" value="Rhodanese"/>
    <property type="match status" value="1"/>
</dbReference>
<sequence length="366" mass="40218">MNKPLHPDQLRNLVPLDGLSPRQLWELRVQIAPLALAAGQILQLGSTSATRHYLMSGSVLFIDSDGQQRRLVAGTPAALHSLSPSQLGEVRALEDCQLLTVDGMELERLLSWRQALQDVLLQLSMDGEDSEWLERLLENPLFAQVPPANIRSMLSRLVEIEAPAERALIREGDGGDCCYLLKSGRAQVLKAAGSGEQLLAELEPGACFGEEALLEERPRNASVVMIEDGSVLRLARADFLELLKAPVVGDVSLDDVADLLGCGAQWLDVRLLDDYEQGHAMQALHMPLHLLRLKTRLLNPQRPYLCYCESGKRSANAVFLLTQLGFTAYALRGGLDALSAEDRAALLWERGSGYLARSDGRVERSL</sequence>
<dbReference type="SMART" id="SM00450">
    <property type="entry name" value="RHOD"/>
    <property type="match status" value="1"/>
</dbReference>
<reference evidence="3 4" key="1">
    <citation type="submission" date="2014-03" db="EMBL/GenBank/DDBJ databases">
        <title>Complete genome sequence of Pseudomonas stutzeri 19SMN4.</title>
        <authorList>
            <person name="Brunet-Galmes I."/>
            <person name="Nogales B."/>
            <person name="Busquets A."/>
            <person name="Pena A."/>
            <person name="Gomila M."/>
            <person name="Garcia-Valdes E."/>
            <person name="Lalucat J."/>
            <person name="Bennasar A."/>
            <person name="Bosch R."/>
        </authorList>
    </citation>
    <scope>NUCLEOTIDE SEQUENCE [LARGE SCALE GENOMIC DNA]</scope>
    <source>
        <strain evidence="3 4">19SMN4</strain>
    </source>
</reference>
<feature type="domain" description="Rhodanese" evidence="2">
    <location>
        <begin position="260"/>
        <end position="347"/>
    </location>
</feature>
<proteinExistence type="predicted"/>
<dbReference type="EMBL" id="CP007509">
    <property type="protein sequence ID" value="AHY43337.1"/>
    <property type="molecule type" value="Genomic_DNA"/>
</dbReference>
<feature type="domain" description="Cyclic nucleotide-binding" evidence="1">
    <location>
        <begin position="141"/>
        <end position="243"/>
    </location>
</feature>
<dbReference type="Gene3D" id="2.60.120.10">
    <property type="entry name" value="Jelly Rolls"/>
    <property type="match status" value="1"/>
</dbReference>
<accession>A0A023WSY4</accession>
<dbReference type="InterPro" id="IPR001763">
    <property type="entry name" value="Rhodanese-like_dom"/>
</dbReference>
<dbReference type="InterPro" id="IPR018490">
    <property type="entry name" value="cNMP-bd_dom_sf"/>
</dbReference>
<dbReference type="InterPro" id="IPR036873">
    <property type="entry name" value="Rhodanese-like_dom_sf"/>
</dbReference>
<dbReference type="SUPFAM" id="SSF52821">
    <property type="entry name" value="Rhodanese/Cell cycle control phosphatase"/>
    <property type="match status" value="1"/>
</dbReference>
<dbReference type="Pfam" id="PF00027">
    <property type="entry name" value="cNMP_binding"/>
    <property type="match status" value="1"/>
</dbReference>
<dbReference type="PROSITE" id="PS50042">
    <property type="entry name" value="CNMP_BINDING_3"/>
    <property type="match status" value="1"/>
</dbReference>